<reference evidence="1" key="1">
    <citation type="journal article" date="2020" name="mSystems">
        <title>Genome- and Community-Level Interaction Insights into Carbon Utilization and Element Cycling Functions of Hydrothermarchaeota in Hydrothermal Sediment.</title>
        <authorList>
            <person name="Zhou Z."/>
            <person name="Liu Y."/>
            <person name="Xu W."/>
            <person name="Pan J."/>
            <person name="Luo Z.H."/>
            <person name="Li M."/>
        </authorList>
    </citation>
    <scope>NUCLEOTIDE SEQUENCE [LARGE SCALE GENOMIC DNA]</scope>
    <source>
        <strain evidence="1">SpSt-132</strain>
    </source>
</reference>
<dbReference type="EMBL" id="DSFP01000031">
    <property type="protein sequence ID" value="HEW45636.1"/>
    <property type="molecule type" value="Genomic_DNA"/>
</dbReference>
<dbReference type="AlphaFoldDB" id="A0A7C2VGX2"/>
<protein>
    <recommendedName>
        <fullName evidence="2">PepSY domain-containing protein</fullName>
    </recommendedName>
</protein>
<evidence type="ECO:0008006" key="2">
    <source>
        <dbReference type="Google" id="ProtNLM"/>
    </source>
</evidence>
<name>A0A7C2VGX2_9AQUI</name>
<proteinExistence type="predicted"/>
<comment type="caution">
    <text evidence="1">The sequence shown here is derived from an EMBL/GenBank/DDBJ whole genome shotgun (WGS) entry which is preliminary data.</text>
</comment>
<evidence type="ECO:0000313" key="1">
    <source>
        <dbReference type="EMBL" id="HEW45636.1"/>
    </source>
</evidence>
<gene>
    <name evidence="1" type="ORF">ENO47_03065</name>
</gene>
<accession>A0A7C2VGX2</accession>
<organism evidence="1">
    <name type="scientific">Hydrogenobacter sp</name>
    <dbReference type="NCBI Taxonomy" id="2152829"/>
    <lineage>
        <taxon>Bacteria</taxon>
        <taxon>Pseudomonadati</taxon>
        <taxon>Aquificota</taxon>
        <taxon>Aquificia</taxon>
        <taxon>Aquificales</taxon>
        <taxon>Aquificaceae</taxon>
        <taxon>Hydrogenobacter</taxon>
    </lineage>
</organism>
<sequence length="74" mass="8212">MLLAVALSPALECGSVISMEQAINNAKQYVGTVQSSQLSQNKKTGECYYRIRGTEGTALIDARDGKLLRFYRKR</sequence>